<evidence type="ECO:0000313" key="4">
    <source>
        <dbReference type="EMBL" id="BBO87541.1"/>
    </source>
</evidence>
<organism evidence="4 5">
    <name type="scientific">Desulfosarcina ovata subsp. ovata</name>
    <dbReference type="NCBI Taxonomy" id="2752305"/>
    <lineage>
        <taxon>Bacteria</taxon>
        <taxon>Pseudomonadati</taxon>
        <taxon>Thermodesulfobacteriota</taxon>
        <taxon>Desulfobacteria</taxon>
        <taxon>Desulfobacterales</taxon>
        <taxon>Desulfosarcinaceae</taxon>
        <taxon>Desulfosarcina</taxon>
    </lineage>
</organism>
<dbReference type="SUPFAM" id="SSF49785">
    <property type="entry name" value="Galactose-binding domain-like"/>
    <property type="match status" value="1"/>
</dbReference>
<dbReference type="Gene3D" id="2.60.40.4070">
    <property type="match status" value="3"/>
</dbReference>
<dbReference type="Gene3D" id="2.60.120.260">
    <property type="entry name" value="Galactose-binding domain-like"/>
    <property type="match status" value="1"/>
</dbReference>
<feature type="domain" description="PKD" evidence="3">
    <location>
        <begin position="719"/>
        <end position="811"/>
    </location>
</feature>
<dbReference type="PROSITE" id="PS50022">
    <property type="entry name" value="FA58C_3"/>
    <property type="match status" value="1"/>
</dbReference>
<dbReference type="InterPro" id="IPR000421">
    <property type="entry name" value="FA58C"/>
</dbReference>
<reference evidence="4 5" key="1">
    <citation type="submission" date="2019-11" db="EMBL/GenBank/DDBJ databases">
        <title>Comparative genomics of hydrocarbon-degrading Desulfosarcina strains.</title>
        <authorList>
            <person name="Watanabe M."/>
            <person name="Kojima H."/>
            <person name="Fukui M."/>
        </authorList>
    </citation>
    <scope>NUCLEOTIDE SEQUENCE [LARGE SCALE GENOMIC DNA]</scope>
    <source>
        <strain evidence="5">oXyS1</strain>
    </source>
</reference>
<keyword evidence="5" id="KW-1185">Reference proteome</keyword>
<feature type="domain" description="PKD" evidence="3">
    <location>
        <begin position="625"/>
        <end position="710"/>
    </location>
</feature>
<dbReference type="InterPro" id="IPR008979">
    <property type="entry name" value="Galactose-bd-like_sf"/>
</dbReference>
<feature type="domain" description="F5/8 type C" evidence="2">
    <location>
        <begin position="805"/>
        <end position="880"/>
    </location>
</feature>
<dbReference type="EMBL" id="AP021879">
    <property type="protein sequence ID" value="BBO87541.1"/>
    <property type="molecule type" value="Genomic_DNA"/>
</dbReference>
<proteinExistence type="predicted"/>
<dbReference type="Pfam" id="PF18911">
    <property type="entry name" value="PKD_4"/>
    <property type="match status" value="3"/>
</dbReference>
<dbReference type="Pfam" id="PF00754">
    <property type="entry name" value="F5_F8_type_C"/>
    <property type="match status" value="1"/>
</dbReference>
<evidence type="ECO:0000256" key="1">
    <source>
        <dbReference type="SAM" id="MobiDB-lite"/>
    </source>
</evidence>
<evidence type="ECO:0008006" key="6">
    <source>
        <dbReference type="Google" id="ProtNLM"/>
    </source>
</evidence>
<evidence type="ECO:0000313" key="5">
    <source>
        <dbReference type="Proteomes" id="UP000422108"/>
    </source>
</evidence>
<feature type="domain" description="PKD" evidence="3">
    <location>
        <begin position="535"/>
        <end position="621"/>
    </location>
</feature>
<dbReference type="Proteomes" id="UP000422108">
    <property type="component" value="Chromosome"/>
</dbReference>
<dbReference type="SMART" id="SM00089">
    <property type="entry name" value="PKD"/>
    <property type="match status" value="3"/>
</dbReference>
<dbReference type="AlphaFoldDB" id="A0A5K8A4X5"/>
<dbReference type="SUPFAM" id="SSF49299">
    <property type="entry name" value="PKD domain"/>
    <property type="match status" value="3"/>
</dbReference>
<feature type="region of interest" description="Disordered" evidence="1">
    <location>
        <begin position="1042"/>
        <end position="1062"/>
    </location>
</feature>
<sequence length="1268" mass="135824">MGKRGFVWLRLFLTCLVLSLFLISSVSLAVARTDVTSSIVLVKSRLLGNRATGMAYLDVGLRNIGSESIQGPVLAVIDSVSTDQVTVENADGTTDDGKPYYLYDGELGDGSLDVQETSSTIRWYFHNPNNLRFSYTVILLAGPDDETPPALTVTNPLTGSVTSNSTPLITVEYSDDGSGIDVGSFSAEIDGQDATAGFTVSASGADSQIASPLAVGTHQLMVSISDLSGNASSQTLDFEVRASSQPLRYLFSIADNDWIFASPGDGTYVDYYRRSELGVSSFSDLTGLSQVLPDGGDLYFVLKDQVGILQSAADGNNGVYRSNAQLGLADTDQLASLHVGIDGESIFSVQDVSDLLQSEGANTNTFYMSNAQLGLNETALVNCLHVGYDGTIYLCNPDGTIVLRSVGDGTNSTFLTDTALGAPGSILNAFAILPETTPPQLSITHPVDGAFVNTTTPNFTVAFNDTESGIATDSFQAALDGADVSGLFTVTESGASYQVAAGNELSVDSHTLNVSIQDRVGNQSDATSNFNVGVLRAIPGATPTSGTAPLTVHFTADGEDPAGTIQRFRWDFDGNGSYETYDEIARDYNHTYNTPGTYNATLHIWSSTGATTSASIPITVQNNPPTATADIVPSNGEVPLTAQLIGSGSDPDGSIVLYEWDFEGDGTFDWSSATSGNTSHTYTAVGSYQAVFRVTDNDGQTATALAATTVVNTGPPGSPTATAAATPTTGNAPLNVNFNGTATDPNNDVVLYEWDFNNDGTFDWSSATSGSTSYTYTQAGTHVAKLRVTDSTGLTGVDQIPITVNIQTSLSIQSDTVGFFDDIGMSASASSQYSSSYAPSRAIDGNTSTRWQTRRYYTPYYGRDTWFEVAFNLKQRLNGFTARWYSSSYRMSRVRVDVFGENDSLLYSQEMDLTTSPSSVSLPGIDNALRLRLTALTTAHTQYVILNEFYVDSTTMPDAELIPTGTNINSSISADSQVSILVKNTNGDVVRTLVNNEQRSLGGYSDYWDCRDDYGAVVNDGAYYAVMQYIVDGQVRTLDLTNTTGGGRYNPPRSNTGGSTSNPLVFEPFKDEFLPVNFTLSRASEVTLFVGILRYTDTRIKTVTNRMPMPAGAHTIYWDGTDDNGNIAEPPPGNVFVLGIWGYYLPDNAMFMTGGKPVITNVSADPNYYSPFSEKCDSYGNGEGIVLTYDLSEAADNVELRVYSLETGNLLRTAIQNNISAGENTFFWDGKNNNGEYVDIGDYQLGLIATDQQGNASMLKYALTRIDY</sequence>
<dbReference type="Pfam" id="PF13860">
    <property type="entry name" value="FlgD_ig"/>
    <property type="match status" value="1"/>
</dbReference>
<dbReference type="PROSITE" id="PS50093">
    <property type="entry name" value="PKD"/>
    <property type="match status" value="3"/>
</dbReference>
<feature type="compositionally biased region" description="Polar residues" evidence="1">
    <location>
        <begin position="1052"/>
        <end position="1062"/>
    </location>
</feature>
<accession>A0A5K8A4X5</accession>
<gene>
    <name evidence="4" type="ORF">DSCOOX_07210</name>
</gene>
<protein>
    <recommendedName>
        <fullName evidence="6">PKD domain-containing protein</fullName>
    </recommendedName>
</protein>
<dbReference type="InterPro" id="IPR022409">
    <property type="entry name" value="PKD/Chitinase_dom"/>
</dbReference>
<dbReference type="InterPro" id="IPR035986">
    <property type="entry name" value="PKD_dom_sf"/>
</dbReference>
<dbReference type="InterPro" id="IPR013783">
    <property type="entry name" value="Ig-like_fold"/>
</dbReference>
<dbReference type="RefSeq" id="WP_155308990.1">
    <property type="nucleotide sequence ID" value="NZ_AP021879.1"/>
</dbReference>
<dbReference type="InterPro" id="IPR000601">
    <property type="entry name" value="PKD_dom"/>
</dbReference>
<evidence type="ECO:0000259" key="3">
    <source>
        <dbReference type="PROSITE" id="PS50093"/>
    </source>
</evidence>
<dbReference type="InterPro" id="IPR025965">
    <property type="entry name" value="FlgD/Vpr_Ig-like"/>
</dbReference>
<dbReference type="CDD" id="cd00146">
    <property type="entry name" value="PKD"/>
    <property type="match status" value="3"/>
</dbReference>
<evidence type="ECO:0000259" key="2">
    <source>
        <dbReference type="PROSITE" id="PS50022"/>
    </source>
</evidence>
<dbReference type="Gene3D" id="2.60.40.10">
    <property type="entry name" value="Immunoglobulins"/>
    <property type="match status" value="5"/>
</dbReference>
<name>A0A5K8A4X5_9BACT</name>